<reference evidence="2 3" key="1">
    <citation type="journal article" date="2019" name="Environ. Microbiol.">
        <title>Species interactions and distinct microbial communities in high Arctic permafrost affected cryosols are associated with the CH4 and CO2 gas fluxes.</title>
        <authorList>
            <person name="Altshuler I."/>
            <person name="Hamel J."/>
            <person name="Turney S."/>
            <person name="Magnuson E."/>
            <person name="Levesque R."/>
            <person name="Greer C."/>
            <person name="Whyte L.G."/>
        </authorList>
    </citation>
    <scope>NUCLEOTIDE SEQUENCE [LARGE SCALE GENOMIC DNA]</scope>
    <source>
        <strain evidence="2 3">S9.3A</strain>
    </source>
</reference>
<dbReference type="EMBL" id="RCZM01000006">
    <property type="protein sequence ID" value="TPG14042.1"/>
    <property type="molecule type" value="Genomic_DNA"/>
</dbReference>
<dbReference type="OrthoDB" id="4299240at2"/>
<evidence type="ECO:0000259" key="1">
    <source>
        <dbReference type="Pfam" id="PF04149"/>
    </source>
</evidence>
<name>A0A502CMP0_9MICO</name>
<proteinExistence type="predicted"/>
<dbReference type="Pfam" id="PF04149">
    <property type="entry name" value="DUF397"/>
    <property type="match status" value="1"/>
</dbReference>
<evidence type="ECO:0000313" key="3">
    <source>
        <dbReference type="Proteomes" id="UP000317722"/>
    </source>
</evidence>
<sequence length="72" mass="8008">MDEKWKSARWRKSVLSDSGGCVEVAFADGAVGVRDTKAEGHGPILEFNEQEWRAFTGGVALGEFEYDRLRTS</sequence>
<gene>
    <name evidence="2" type="ORF">EAH86_17720</name>
</gene>
<comment type="caution">
    <text evidence="2">The sequence shown here is derived from an EMBL/GenBank/DDBJ whole genome shotgun (WGS) entry which is preliminary data.</text>
</comment>
<keyword evidence="3" id="KW-1185">Reference proteome</keyword>
<organism evidence="2 3">
    <name type="scientific">Pedococcus bigeumensis</name>
    <dbReference type="NCBI Taxonomy" id="433644"/>
    <lineage>
        <taxon>Bacteria</taxon>
        <taxon>Bacillati</taxon>
        <taxon>Actinomycetota</taxon>
        <taxon>Actinomycetes</taxon>
        <taxon>Micrococcales</taxon>
        <taxon>Intrasporangiaceae</taxon>
        <taxon>Pedococcus</taxon>
    </lineage>
</organism>
<evidence type="ECO:0000313" key="2">
    <source>
        <dbReference type="EMBL" id="TPG14042.1"/>
    </source>
</evidence>
<protein>
    <submittedName>
        <fullName evidence="2">DUF397 domain-containing protein</fullName>
    </submittedName>
</protein>
<dbReference type="InterPro" id="IPR007278">
    <property type="entry name" value="DUF397"/>
</dbReference>
<feature type="domain" description="DUF397" evidence="1">
    <location>
        <begin position="8"/>
        <end position="59"/>
    </location>
</feature>
<dbReference type="RefSeq" id="WP_140743164.1">
    <property type="nucleotide sequence ID" value="NZ_RCZM01000006.1"/>
</dbReference>
<accession>A0A502CMP0</accession>
<dbReference type="AlphaFoldDB" id="A0A502CMP0"/>
<dbReference type="Proteomes" id="UP000317722">
    <property type="component" value="Unassembled WGS sequence"/>
</dbReference>